<organism evidence="2 3">
    <name type="scientific">Sphingobacterium kyonggiense</name>
    <dbReference type="NCBI Taxonomy" id="714075"/>
    <lineage>
        <taxon>Bacteria</taxon>
        <taxon>Pseudomonadati</taxon>
        <taxon>Bacteroidota</taxon>
        <taxon>Sphingobacteriia</taxon>
        <taxon>Sphingobacteriales</taxon>
        <taxon>Sphingobacteriaceae</taxon>
        <taxon>Sphingobacterium</taxon>
    </lineage>
</organism>
<comment type="caution">
    <text evidence="2">The sequence shown here is derived from an EMBL/GenBank/DDBJ whole genome shotgun (WGS) entry which is preliminary data.</text>
</comment>
<sequence length="340" mass="39714">MNPTISVIIPIYNRGKYVAEAIDSIIHQTYQDFELILVNDGSTDNSAQICREYVEKDAKITYLEQENAGVSVARNAGRAIAKGKYLYFFDSDDKLDKEFLRTSIHLAQKGDADLVVCGQYYENRFPNPMALPTCATFVKKAFLDRYPEIVFPAGIQPCEDGLFSHQILALTDKLALNRDAHYFYRQHDEQNTANNWKFTEKILTQIPKWFQVLETFYNNQQLWDKKALHIARFMEHEPFESRYKQMPFDTQQKQLLHSLIKGFMEKHVMAHLKPADKDQLSQVFLGFLEAKDAKAYDEWYADFVRSNKWKLKGMYLLSKLLPSRASKRSFRQKIQRKYGA</sequence>
<keyword evidence="3" id="KW-1185">Reference proteome</keyword>
<dbReference type="EMBL" id="BAAAZI010000004">
    <property type="protein sequence ID" value="GAA4132448.1"/>
    <property type="molecule type" value="Genomic_DNA"/>
</dbReference>
<protein>
    <recommendedName>
        <fullName evidence="1">Glycosyltransferase 2-like domain-containing protein</fullName>
    </recommendedName>
</protein>
<reference evidence="3" key="1">
    <citation type="journal article" date="2019" name="Int. J. Syst. Evol. Microbiol.">
        <title>The Global Catalogue of Microorganisms (GCM) 10K type strain sequencing project: providing services to taxonomists for standard genome sequencing and annotation.</title>
        <authorList>
            <consortium name="The Broad Institute Genomics Platform"/>
            <consortium name="The Broad Institute Genome Sequencing Center for Infectious Disease"/>
            <person name="Wu L."/>
            <person name="Ma J."/>
        </authorList>
    </citation>
    <scope>NUCLEOTIDE SEQUENCE [LARGE SCALE GENOMIC DNA]</scope>
    <source>
        <strain evidence="3">JCM 16704</strain>
    </source>
</reference>
<dbReference type="PANTHER" id="PTHR22916">
    <property type="entry name" value="GLYCOSYLTRANSFERASE"/>
    <property type="match status" value="1"/>
</dbReference>
<dbReference type="Pfam" id="PF00535">
    <property type="entry name" value="Glycos_transf_2"/>
    <property type="match status" value="1"/>
</dbReference>
<feature type="domain" description="Glycosyltransferase 2-like" evidence="1">
    <location>
        <begin position="6"/>
        <end position="135"/>
    </location>
</feature>
<name>A0ABP7Y932_9SPHI</name>
<dbReference type="InterPro" id="IPR029044">
    <property type="entry name" value="Nucleotide-diphossugar_trans"/>
</dbReference>
<evidence type="ECO:0000313" key="3">
    <source>
        <dbReference type="Proteomes" id="UP001500101"/>
    </source>
</evidence>
<dbReference type="Gene3D" id="3.90.550.10">
    <property type="entry name" value="Spore Coat Polysaccharide Biosynthesis Protein SpsA, Chain A"/>
    <property type="match status" value="1"/>
</dbReference>
<dbReference type="CDD" id="cd00761">
    <property type="entry name" value="Glyco_tranf_GTA_type"/>
    <property type="match status" value="1"/>
</dbReference>
<dbReference type="Proteomes" id="UP001500101">
    <property type="component" value="Unassembled WGS sequence"/>
</dbReference>
<dbReference type="RefSeq" id="WP_344672962.1">
    <property type="nucleotide sequence ID" value="NZ_BAAAZI010000004.1"/>
</dbReference>
<dbReference type="PANTHER" id="PTHR22916:SF3">
    <property type="entry name" value="UDP-GLCNAC:BETAGAL BETA-1,3-N-ACETYLGLUCOSAMINYLTRANSFERASE-LIKE PROTEIN 1"/>
    <property type="match status" value="1"/>
</dbReference>
<evidence type="ECO:0000313" key="2">
    <source>
        <dbReference type="EMBL" id="GAA4132448.1"/>
    </source>
</evidence>
<evidence type="ECO:0000259" key="1">
    <source>
        <dbReference type="Pfam" id="PF00535"/>
    </source>
</evidence>
<accession>A0ABP7Y932</accession>
<proteinExistence type="predicted"/>
<dbReference type="SUPFAM" id="SSF53448">
    <property type="entry name" value="Nucleotide-diphospho-sugar transferases"/>
    <property type="match status" value="1"/>
</dbReference>
<dbReference type="InterPro" id="IPR001173">
    <property type="entry name" value="Glyco_trans_2-like"/>
</dbReference>
<gene>
    <name evidence="2" type="ORF">GCM10022216_03560</name>
</gene>